<dbReference type="Pfam" id="PF00392">
    <property type="entry name" value="GntR"/>
    <property type="match status" value="1"/>
</dbReference>
<dbReference type="InterPro" id="IPR004839">
    <property type="entry name" value="Aminotransferase_I/II_large"/>
</dbReference>
<dbReference type="EMBL" id="JACHXG010000006">
    <property type="protein sequence ID" value="MBB3090254.1"/>
    <property type="molecule type" value="Genomic_DNA"/>
</dbReference>
<dbReference type="PANTHER" id="PTHR46577:SF1">
    <property type="entry name" value="HTH-TYPE TRANSCRIPTIONAL REGULATORY PROTEIN GABR"/>
    <property type="match status" value="1"/>
</dbReference>
<dbReference type="CDD" id="cd00609">
    <property type="entry name" value="AAT_like"/>
    <property type="match status" value="1"/>
</dbReference>
<keyword evidence="3" id="KW-0805">Transcription regulation</keyword>
<protein>
    <submittedName>
        <fullName evidence="8">GntR family transcriptional regulator/MocR family aminotransferase</fullName>
    </submittedName>
</protein>
<dbReference type="InterPro" id="IPR015424">
    <property type="entry name" value="PyrdxlP-dep_Trfase"/>
</dbReference>
<dbReference type="Pfam" id="PF00155">
    <property type="entry name" value="Aminotran_1_2"/>
    <property type="match status" value="1"/>
</dbReference>
<dbReference type="PROSITE" id="PS50949">
    <property type="entry name" value="HTH_GNTR"/>
    <property type="match status" value="1"/>
</dbReference>
<evidence type="ECO:0000313" key="8">
    <source>
        <dbReference type="EMBL" id="MBB3090254.1"/>
    </source>
</evidence>
<keyword evidence="9" id="KW-1185">Reference proteome</keyword>
<dbReference type="InterPro" id="IPR036390">
    <property type="entry name" value="WH_DNA-bd_sf"/>
</dbReference>
<evidence type="ECO:0000256" key="1">
    <source>
        <dbReference type="ARBA" id="ARBA00005384"/>
    </source>
</evidence>
<dbReference type="InterPro" id="IPR051446">
    <property type="entry name" value="HTH_trans_reg/aminotransferase"/>
</dbReference>
<evidence type="ECO:0000313" key="9">
    <source>
        <dbReference type="Proteomes" id="UP000577707"/>
    </source>
</evidence>
<comment type="caution">
    <text evidence="8">The sequence shown here is derived from an EMBL/GenBank/DDBJ whole genome shotgun (WGS) entry which is preliminary data.</text>
</comment>
<dbReference type="PRINTS" id="PR00035">
    <property type="entry name" value="HTHGNTR"/>
</dbReference>
<dbReference type="Proteomes" id="UP000577707">
    <property type="component" value="Unassembled WGS sequence"/>
</dbReference>
<keyword evidence="2" id="KW-0663">Pyridoxal phosphate</keyword>
<dbReference type="SMART" id="SM00345">
    <property type="entry name" value="HTH_GNTR"/>
    <property type="match status" value="1"/>
</dbReference>
<dbReference type="GO" id="GO:0003677">
    <property type="term" value="F:DNA binding"/>
    <property type="evidence" value="ECO:0007669"/>
    <property type="project" value="UniProtKB-KW"/>
</dbReference>
<dbReference type="CDD" id="cd07377">
    <property type="entry name" value="WHTH_GntR"/>
    <property type="match status" value="1"/>
</dbReference>
<evidence type="ECO:0000256" key="6">
    <source>
        <dbReference type="SAM" id="MobiDB-lite"/>
    </source>
</evidence>
<evidence type="ECO:0000256" key="4">
    <source>
        <dbReference type="ARBA" id="ARBA00023125"/>
    </source>
</evidence>
<dbReference type="GO" id="GO:0030170">
    <property type="term" value="F:pyridoxal phosphate binding"/>
    <property type="evidence" value="ECO:0007669"/>
    <property type="project" value="InterPro"/>
</dbReference>
<dbReference type="GO" id="GO:0003700">
    <property type="term" value="F:DNA-binding transcription factor activity"/>
    <property type="evidence" value="ECO:0007669"/>
    <property type="project" value="InterPro"/>
</dbReference>
<keyword evidence="4" id="KW-0238">DNA-binding</keyword>
<evidence type="ECO:0000256" key="5">
    <source>
        <dbReference type="ARBA" id="ARBA00023163"/>
    </source>
</evidence>
<sequence length="458" mass="49255">MTLDRTSSEPLPAQLAEQVRSLVLSGTLRTGDRVPSSRALATDLGVSRAVIEQAYDQLAAEGWLEARRGSGTYVTTTRAAAAAPQVTTRPTRVTSRATRVTSRATPVTPRRFPRSLPRLDTGTPFFDPRLEPGWRRAWREVSVAAPPRGYDDPLGLPELREALAARLGRTRGMDLHPDEIIVTAGTTDGLRAVLPELRPGPVAVEDPGYRAAAETVLTYGREVIDLPAVETVGDLGDAVAAYVTPAHQHPLGRVMPAADRLALIAAARKADAVVIEDDYDSEFRYDVAPVPTMATLDRDRVVYLGTAAKSVVPTLRLGWLVAPPDLHELILHRRTITHAGAAWPSQRALLTLLRDGWLDRAVRSARRVYAERAPRVAEAMSPYATLAGPLAGMYSTWLLPEPDAVRARAAARAAGFEINLLSTYARTSGLTGLVVGFGGISDTELDQALAAVTGALGR</sequence>
<name>A0A7W5A6R3_9ACTN</name>
<feature type="domain" description="HTH gntR-type" evidence="7">
    <location>
        <begin position="9"/>
        <end position="77"/>
    </location>
</feature>
<feature type="region of interest" description="Disordered" evidence="6">
    <location>
        <begin position="95"/>
        <end position="124"/>
    </location>
</feature>
<keyword evidence="8" id="KW-0808">Transferase</keyword>
<dbReference type="GO" id="GO:0008483">
    <property type="term" value="F:transaminase activity"/>
    <property type="evidence" value="ECO:0007669"/>
    <property type="project" value="UniProtKB-KW"/>
</dbReference>
<organism evidence="8 9">
    <name type="scientific">Nocardioides albus</name>
    <dbReference type="NCBI Taxonomy" id="1841"/>
    <lineage>
        <taxon>Bacteria</taxon>
        <taxon>Bacillati</taxon>
        <taxon>Actinomycetota</taxon>
        <taxon>Actinomycetes</taxon>
        <taxon>Propionibacteriales</taxon>
        <taxon>Nocardioidaceae</taxon>
        <taxon>Nocardioides</taxon>
    </lineage>
</organism>
<dbReference type="AlphaFoldDB" id="A0A7W5A6R3"/>
<dbReference type="Gene3D" id="3.40.640.10">
    <property type="entry name" value="Type I PLP-dependent aspartate aminotransferase-like (Major domain)"/>
    <property type="match status" value="1"/>
</dbReference>
<comment type="similarity">
    <text evidence="1">In the C-terminal section; belongs to the class-I pyridoxal-phosphate-dependent aminotransferase family.</text>
</comment>
<dbReference type="InterPro" id="IPR000524">
    <property type="entry name" value="Tscrpt_reg_HTH_GntR"/>
</dbReference>
<feature type="compositionally biased region" description="Low complexity" evidence="6">
    <location>
        <begin position="95"/>
        <end position="110"/>
    </location>
</feature>
<proteinExistence type="inferred from homology"/>
<evidence type="ECO:0000256" key="2">
    <source>
        <dbReference type="ARBA" id="ARBA00022898"/>
    </source>
</evidence>
<dbReference type="SUPFAM" id="SSF46785">
    <property type="entry name" value="Winged helix' DNA-binding domain"/>
    <property type="match status" value="1"/>
</dbReference>
<dbReference type="PANTHER" id="PTHR46577">
    <property type="entry name" value="HTH-TYPE TRANSCRIPTIONAL REGULATORY PROTEIN GABR"/>
    <property type="match status" value="1"/>
</dbReference>
<gene>
    <name evidence="8" type="ORF">FHS12_003206</name>
</gene>
<evidence type="ECO:0000259" key="7">
    <source>
        <dbReference type="PROSITE" id="PS50949"/>
    </source>
</evidence>
<dbReference type="InterPro" id="IPR015421">
    <property type="entry name" value="PyrdxlP-dep_Trfase_major"/>
</dbReference>
<evidence type="ECO:0000256" key="3">
    <source>
        <dbReference type="ARBA" id="ARBA00023015"/>
    </source>
</evidence>
<dbReference type="InterPro" id="IPR036388">
    <property type="entry name" value="WH-like_DNA-bd_sf"/>
</dbReference>
<accession>A0A7W5A6R3</accession>
<dbReference type="SUPFAM" id="SSF53383">
    <property type="entry name" value="PLP-dependent transferases"/>
    <property type="match status" value="1"/>
</dbReference>
<keyword evidence="5" id="KW-0804">Transcription</keyword>
<reference evidence="8 9" key="1">
    <citation type="submission" date="2020-08" db="EMBL/GenBank/DDBJ databases">
        <title>Genomic Encyclopedia of Type Strains, Phase III (KMG-III): the genomes of soil and plant-associated and newly described type strains.</title>
        <authorList>
            <person name="Whitman W."/>
        </authorList>
    </citation>
    <scope>NUCLEOTIDE SEQUENCE [LARGE SCALE GENOMIC DNA]</scope>
    <source>
        <strain evidence="8 9">CECT 3302</strain>
    </source>
</reference>
<dbReference type="Gene3D" id="1.10.10.10">
    <property type="entry name" value="Winged helix-like DNA-binding domain superfamily/Winged helix DNA-binding domain"/>
    <property type="match status" value="1"/>
</dbReference>
<keyword evidence="8" id="KW-0032">Aminotransferase</keyword>